<gene>
    <name evidence="1" type="ORF">F3B98_11815</name>
</gene>
<dbReference type="Proteomes" id="UP000435985">
    <property type="component" value="Unassembled WGS sequence"/>
</dbReference>
<evidence type="ECO:0000313" key="1">
    <source>
        <dbReference type="EMBL" id="KAA4664203.1"/>
    </source>
</evidence>
<reference evidence="1 2" key="1">
    <citation type="journal article" date="2019" name="Nat. Med.">
        <title>A library of human gut bacterial isolates paired with longitudinal multiomics data enables mechanistic microbiome research.</title>
        <authorList>
            <person name="Poyet M."/>
            <person name="Groussin M."/>
            <person name="Gibbons S.M."/>
            <person name="Avila-Pacheco J."/>
            <person name="Jiang X."/>
            <person name="Kearney S.M."/>
            <person name="Perrotta A.R."/>
            <person name="Berdy B."/>
            <person name="Zhao S."/>
            <person name="Lieberman T.D."/>
            <person name="Swanson P.K."/>
            <person name="Smith M."/>
            <person name="Roesemann S."/>
            <person name="Alexander J.E."/>
            <person name="Rich S.A."/>
            <person name="Livny J."/>
            <person name="Vlamakis H."/>
            <person name="Clish C."/>
            <person name="Bullock K."/>
            <person name="Deik A."/>
            <person name="Scott J."/>
            <person name="Pierce K.A."/>
            <person name="Xavier R.J."/>
            <person name="Alm E.J."/>
        </authorList>
    </citation>
    <scope>NUCLEOTIDE SEQUENCE [LARGE SCALE GENOMIC DNA]</scope>
    <source>
        <strain evidence="1 2">BIOML-A14</strain>
    </source>
</reference>
<comment type="caution">
    <text evidence="1">The sequence shown here is derived from an EMBL/GenBank/DDBJ whole genome shotgun (WGS) entry which is preliminary data.</text>
</comment>
<sequence length="231" mass="27062">MGLQCIVALLALMINGCSFYKVSVENNNVKQEYERVEMLRKTSQLEKKDIKKLTYLYFGNDTLVFPDSLYQFQYEKLDAYFYGEYGMDLYCNWYAYWAGKKNAGYSNSVARKKISKILYSVNRILEIASGGGNGFMHESNRIPCYVEYYLFYYNTANKVNFNQEEIAVAIESLWQLIDMVIDKNIPTPILACRMTNIFENVKYIESLITDDFYLYGLLNYIEKNVNTIKNE</sequence>
<dbReference type="EMBL" id="VWFO01000012">
    <property type="protein sequence ID" value="KAA4664203.1"/>
    <property type="molecule type" value="Genomic_DNA"/>
</dbReference>
<organism evidence="1 2">
    <name type="scientific">Bacteroides ovatus</name>
    <dbReference type="NCBI Taxonomy" id="28116"/>
    <lineage>
        <taxon>Bacteria</taxon>
        <taxon>Pseudomonadati</taxon>
        <taxon>Bacteroidota</taxon>
        <taxon>Bacteroidia</taxon>
        <taxon>Bacteroidales</taxon>
        <taxon>Bacteroidaceae</taxon>
        <taxon>Bacteroides</taxon>
    </lineage>
</organism>
<protein>
    <submittedName>
        <fullName evidence="1">Uncharacterized protein</fullName>
    </submittedName>
</protein>
<proteinExistence type="predicted"/>
<accession>A0A5N4EVC5</accession>
<name>A0A5N4EVC5_BACOV</name>
<evidence type="ECO:0000313" key="2">
    <source>
        <dbReference type="Proteomes" id="UP000435985"/>
    </source>
</evidence>
<dbReference type="AlphaFoldDB" id="A0A5N4EVC5"/>